<evidence type="ECO:0000313" key="2">
    <source>
        <dbReference type="EMBL" id="KAF4031154.1"/>
    </source>
</evidence>
<sequence length="140" mass="15900">MGLHLMRIFIGAFTCTAACGKGTAVCDMFFRDSTEERIVETLVIDMDFTEWRVLRDAFNTAKVVAVCSRVIIVILCQFHAIVAVQKKLADKTFDTVPSLRGELDIMWPSCLGMWAKYARGNYYICDNTTSNRLEATWKQI</sequence>
<organism evidence="2 3">
    <name type="scientific">Phytophthora infestans</name>
    <name type="common">Potato late blight agent</name>
    <name type="synonym">Botrytis infestans</name>
    <dbReference type="NCBI Taxonomy" id="4787"/>
    <lineage>
        <taxon>Eukaryota</taxon>
        <taxon>Sar</taxon>
        <taxon>Stramenopiles</taxon>
        <taxon>Oomycota</taxon>
        <taxon>Peronosporomycetes</taxon>
        <taxon>Peronosporales</taxon>
        <taxon>Peronosporaceae</taxon>
        <taxon>Phytophthora</taxon>
    </lineage>
</organism>
<feature type="chain" id="PRO_5032744393" description="MULE transposase domain-containing protein" evidence="1">
    <location>
        <begin position="21"/>
        <end position="140"/>
    </location>
</feature>
<evidence type="ECO:0000256" key="1">
    <source>
        <dbReference type="SAM" id="SignalP"/>
    </source>
</evidence>
<gene>
    <name evidence="2" type="ORF">GN244_ATG17026</name>
</gene>
<protein>
    <recommendedName>
        <fullName evidence="4">MULE transposase domain-containing protein</fullName>
    </recommendedName>
</protein>
<name>A0A833SS30_PHYIN</name>
<proteinExistence type="predicted"/>
<evidence type="ECO:0000313" key="3">
    <source>
        <dbReference type="Proteomes" id="UP000602510"/>
    </source>
</evidence>
<dbReference type="Proteomes" id="UP000602510">
    <property type="component" value="Unassembled WGS sequence"/>
</dbReference>
<dbReference type="EMBL" id="WSZM01000603">
    <property type="protein sequence ID" value="KAF4031154.1"/>
    <property type="molecule type" value="Genomic_DNA"/>
</dbReference>
<keyword evidence="3" id="KW-1185">Reference proteome</keyword>
<dbReference type="AlphaFoldDB" id="A0A833SS30"/>
<reference evidence="2" key="1">
    <citation type="submission" date="2020-04" db="EMBL/GenBank/DDBJ databases">
        <title>Hybrid Assembly of Korean Phytophthora infestans isolates.</title>
        <authorList>
            <person name="Prokchorchik M."/>
            <person name="Lee Y."/>
            <person name="Seo J."/>
            <person name="Cho J.-H."/>
            <person name="Park Y.-E."/>
            <person name="Jang D.-C."/>
            <person name="Im J.-S."/>
            <person name="Choi J.-G."/>
            <person name="Park H.-J."/>
            <person name="Lee G.-B."/>
            <person name="Lee Y.-G."/>
            <person name="Hong S.-Y."/>
            <person name="Cho K."/>
            <person name="Sohn K.H."/>
        </authorList>
    </citation>
    <scope>NUCLEOTIDE SEQUENCE</scope>
    <source>
        <strain evidence="2">KR_1_A1</strain>
    </source>
</reference>
<keyword evidence="1" id="KW-0732">Signal</keyword>
<accession>A0A833SS30</accession>
<comment type="caution">
    <text evidence="2">The sequence shown here is derived from an EMBL/GenBank/DDBJ whole genome shotgun (WGS) entry which is preliminary data.</text>
</comment>
<feature type="signal peptide" evidence="1">
    <location>
        <begin position="1"/>
        <end position="20"/>
    </location>
</feature>
<evidence type="ECO:0008006" key="4">
    <source>
        <dbReference type="Google" id="ProtNLM"/>
    </source>
</evidence>